<dbReference type="EMBL" id="KF119668">
    <property type="protein sequence ID" value="AIA86936.1"/>
    <property type="molecule type" value="Genomic_DNA"/>
</dbReference>
<dbReference type="AlphaFoldDB" id="A0A060C2I0"/>
<reference evidence="1" key="1">
    <citation type="journal article" date="2013" name="Environ. Microbiol.">
        <title>Seasonally variable intestinal metagenomes of the red palm weevil (Rhynchophorus ferrugineus).</title>
        <authorList>
            <person name="Jia S."/>
            <person name="Zhang X."/>
            <person name="Zhang G."/>
            <person name="Yin A."/>
            <person name="Zhang S."/>
            <person name="Li F."/>
            <person name="Wang L."/>
            <person name="Zhao D."/>
            <person name="Yun Q."/>
            <person name="Tala"/>
            <person name="Wang J."/>
            <person name="Sun G."/>
            <person name="Baabdullah M."/>
            <person name="Yu X."/>
            <person name="Hu S."/>
            <person name="Al-Mssallem I.S."/>
            <person name="Yu J."/>
        </authorList>
    </citation>
    <scope>NUCLEOTIDE SEQUENCE</scope>
</reference>
<organism evidence="1">
    <name type="scientific">uncultured Bifidobacterium sp</name>
    <dbReference type="NCBI Taxonomy" id="165187"/>
    <lineage>
        <taxon>Bacteria</taxon>
        <taxon>Bacillati</taxon>
        <taxon>Actinomycetota</taxon>
        <taxon>Actinomycetes</taxon>
        <taxon>Bifidobacteriales</taxon>
        <taxon>Bifidobacteriaceae</taxon>
        <taxon>Bifidobacterium</taxon>
        <taxon>environmental samples</taxon>
    </lineage>
</organism>
<name>A0A060C2I0_9BIFI</name>
<evidence type="ECO:0000313" key="1">
    <source>
        <dbReference type="EMBL" id="AIA86936.1"/>
    </source>
</evidence>
<proteinExistence type="predicted"/>
<protein>
    <submittedName>
        <fullName evidence="1">CAZy families GH31 protein</fullName>
    </submittedName>
</protein>
<accession>A0A060C2I0</accession>
<sequence length="42" mass="4860">MDRTARRGGIDLYVFAHGHRYADAVADLYRLTGRTPLLPRWT</sequence>
<feature type="non-terminal residue" evidence="1">
    <location>
        <position position="42"/>
    </location>
</feature>